<name>A0A382UUB3_9ZZZZ</name>
<feature type="transmembrane region" description="Helical" evidence="1">
    <location>
        <begin position="20"/>
        <end position="41"/>
    </location>
</feature>
<sequence length="60" mass="6282">MLPSKQEPPEQDEGFGELSMSSHRSATIIVFAVVLIIGLGVSPRMPQSQAADSLGALSEA</sequence>
<reference evidence="2" key="1">
    <citation type="submission" date="2018-05" db="EMBL/GenBank/DDBJ databases">
        <authorList>
            <person name="Lanie J.A."/>
            <person name="Ng W.-L."/>
            <person name="Kazmierczak K.M."/>
            <person name="Andrzejewski T.M."/>
            <person name="Davidsen T.M."/>
            <person name="Wayne K.J."/>
            <person name="Tettelin H."/>
            <person name="Glass J.I."/>
            <person name="Rusch D."/>
            <person name="Podicherti R."/>
            <person name="Tsui H.-C.T."/>
            <person name="Winkler M.E."/>
        </authorList>
    </citation>
    <scope>NUCLEOTIDE SEQUENCE</scope>
</reference>
<protein>
    <submittedName>
        <fullName evidence="2">Uncharacterized protein</fullName>
    </submittedName>
</protein>
<evidence type="ECO:0000256" key="1">
    <source>
        <dbReference type="SAM" id="Phobius"/>
    </source>
</evidence>
<accession>A0A382UUB3</accession>
<keyword evidence="1" id="KW-0812">Transmembrane</keyword>
<gene>
    <name evidence="2" type="ORF">METZ01_LOCUS390664</name>
</gene>
<dbReference type="EMBL" id="UINC01146848">
    <property type="protein sequence ID" value="SVD37810.1"/>
    <property type="molecule type" value="Genomic_DNA"/>
</dbReference>
<keyword evidence="1" id="KW-0472">Membrane</keyword>
<evidence type="ECO:0000313" key="2">
    <source>
        <dbReference type="EMBL" id="SVD37810.1"/>
    </source>
</evidence>
<keyword evidence="1" id="KW-1133">Transmembrane helix</keyword>
<proteinExistence type="predicted"/>
<organism evidence="2">
    <name type="scientific">marine metagenome</name>
    <dbReference type="NCBI Taxonomy" id="408172"/>
    <lineage>
        <taxon>unclassified sequences</taxon>
        <taxon>metagenomes</taxon>
        <taxon>ecological metagenomes</taxon>
    </lineage>
</organism>
<feature type="non-terminal residue" evidence="2">
    <location>
        <position position="60"/>
    </location>
</feature>
<dbReference type="AlphaFoldDB" id="A0A382UUB3"/>